<evidence type="ECO:0000313" key="2">
    <source>
        <dbReference type="Proteomes" id="UP000821866"/>
    </source>
</evidence>
<dbReference type="PANTHER" id="PTHR10131:SF138">
    <property type="entry name" value="RE66324P"/>
    <property type="match status" value="1"/>
</dbReference>
<name>A0A9J6EI11_RHIMP</name>
<keyword evidence="2" id="KW-1185">Reference proteome</keyword>
<dbReference type="PANTHER" id="PTHR10131">
    <property type="entry name" value="TNF RECEPTOR ASSOCIATED FACTOR"/>
    <property type="match status" value="1"/>
</dbReference>
<gene>
    <name evidence="1" type="ORF">HPB51_019133</name>
</gene>
<comment type="caution">
    <text evidence="1">The sequence shown here is derived from an EMBL/GenBank/DDBJ whole genome shotgun (WGS) entry which is preliminary data.</text>
</comment>
<organism evidence="1 2">
    <name type="scientific">Rhipicephalus microplus</name>
    <name type="common">Cattle tick</name>
    <name type="synonym">Boophilus microplus</name>
    <dbReference type="NCBI Taxonomy" id="6941"/>
    <lineage>
        <taxon>Eukaryota</taxon>
        <taxon>Metazoa</taxon>
        <taxon>Ecdysozoa</taxon>
        <taxon>Arthropoda</taxon>
        <taxon>Chelicerata</taxon>
        <taxon>Arachnida</taxon>
        <taxon>Acari</taxon>
        <taxon>Parasitiformes</taxon>
        <taxon>Ixodida</taxon>
        <taxon>Ixodoidea</taxon>
        <taxon>Ixodidae</taxon>
        <taxon>Rhipicephalinae</taxon>
        <taxon>Rhipicephalus</taxon>
        <taxon>Boophilus</taxon>
    </lineage>
</organism>
<reference evidence="1" key="1">
    <citation type="journal article" date="2020" name="Cell">
        <title>Large-Scale Comparative Analyses of Tick Genomes Elucidate Their Genetic Diversity and Vector Capacities.</title>
        <authorList>
            <consortium name="Tick Genome and Microbiome Consortium (TIGMIC)"/>
            <person name="Jia N."/>
            <person name="Wang J."/>
            <person name="Shi W."/>
            <person name="Du L."/>
            <person name="Sun Y."/>
            <person name="Zhan W."/>
            <person name="Jiang J.F."/>
            <person name="Wang Q."/>
            <person name="Zhang B."/>
            <person name="Ji P."/>
            <person name="Bell-Sakyi L."/>
            <person name="Cui X.M."/>
            <person name="Yuan T.T."/>
            <person name="Jiang B.G."/>
            <person name="Yang W.F."/>
            <person name="Lam T.T."/>
            <person name="Chang Q.C."/>
            <person name="Ding S.J."/>
            <person name="Wang X.J."/>
            <person name="Zhu J.G."/>
            <person name="Ruan X.D."/>
            <person name="Zhao L."/>
            <person name="Wei J.T."/>
            <person name="Ye R.Z."/>
            <person name="Que T.C."/>
            <person name="Du C.H."/>
            <person name="Zhou Y.H."/>
            <person name="Cheng J.X."/>
            <person name="Dai P.F."/>
            <person name="Guo W.B."/>
            <person name="Han X.H."/>
            <person name="Huang E.J."/>
            <person name="Li L.F."/>
            <person name="Wei W."/>
            <person name="Gao Y.C."/>
            <person name="Liu J.Z."/>
            <person name="Shao H.Z."/>
            <person name="Wang X."/>
            <person name="Wang C.C."/>
            <person name="Yang T.C."/>
            <person name="Huo Q.B."/>
            <person name="Li W."/>
            <person name="Chen H.Y."/>
            <person name="Chen S.E."/>
            <person name="Zhou L.G."/>
            <person name="Ni X.B."/>
            <person name="Tian J.H."/>
            <person name="Sheng Y."/>
            <person name="Liu T."/>
            <person name="Pan Y.S."/>
            <person name="Xia L.Y."/>
            <person name="Li J."/>
            <person name="Zhao F."/>
            <person name="Cao W.C."/>
        </authorList>
    </citation>
    <scope>NUCLEOTIDE SEQUENCE</scope>
    <source>
        <strain evidence="1">Rmic-2018</strain>
    </source>
</reference>
<reference evidence="1" key="2">
    <citation type="submission" date="2021-09" db="EMBL/GenBank/DDBJ databases">
        <authorList>
            <person name="Jia N."/>
            <person name="Wang J."/>
            <person name="Shi W."/>
            <person name="Du L."/>
            <person name="Sun Y."/>
            <person name="Zhan W."/>
            <person name="Jiang J."/>
            <person name="Wang Q."/>
            <person name="Zhang B."/>
            <person name="Ji P."/>
            <person name="Sakyi L.B."/>
            <person name="Cui X."/>
            <person name="Yuan T."/>
            <person name="Jiang B."/>
            <person name="Yang W."/>
            <person name="Lam T.T.-Y."/>
            <person name="Chang Q."/>
            <person name="Ding S."/>
            <person name="Wang X."/>
            <person name="Zhu J."/>
            <person name="Ruan X."/>
            <person name="Zhao L."/>
            <person name="Wei J."/>
            <person name="Que T."/>
            <person name="Du C."/>
            <person name="Cheng J."/>
            <person name="Dai P."/>
            <person name="Han X."/>
            <person name="Huang E."/>
            <person name="Gao Y."/>
            <person name="Liu J."/>
            <person name="Shao H."/>
            <person name="Ye R."/>
            <person name="Li L."/>
            <person name="Wei W."/>
            <person name="Wang X."/>
            <person name="Wang C."/>
            <person name="Huo Q."/>
            <person name="Li W."/>
            <person name="Guo W."/>
            <person name="Chen H."/>
            <person name="Chen S."/>
            <person name="Zhou L."/>
            <person name="Zhou L."/>
            <person name="Ni X."/>
            <person name="Tian J."/>
            <person name="Zhou Y."/>
            <person name="Sheng Y."/>
            <person name="Liu T."/>
            <person name="Pan Y."/>
            <person name="Xia L."/>
            <person name="Li J."/>
            <person name="Zhao F."/>
            <person name="Cao W."/>
        </authorList>
    </citation>
    <scope>NUCLEOTIDE SEQUENCE</scope>
    <source>
        <strain evidence="1">Rmic-2018</strain>
        <tissue evidence="1">Larvae</tissue>
    </source>
</reference>
<accession>A0A9J6EI11</accession>
<evidence type="ECO:0000313" key="1">
    <source>
        <dbReference type="EMBL" id="KAH8034038.1"/>
    </source>
</evidence>
<dbReference type="Proteomes" id="UP000821866">
    <property type="component" value="Chromosome 2"/>
</dbReference>
<proteinExistence type="predicted"/>
<dbReference type="EMBL" id="JABSTU010000004">
    <property type="protein sequence ID" value="KAH8034038.1"/>
    <property type="molecule type" value="Genomic_DNA"/>
</dbReference>
<protein>
    <recommendedName>
        <fullName evidence="3">Tnf receptor-associated factor</fullName>
    </recommendedName>
</protein>
<dbReference type="Gene3D" id="3.30.40.10">
    <property type="entry name" value="Zinc/RING finger domain, C3HC4 (zinc finger)"/>
    <property type="match status" value="1"/>
</dbReference>
<dbReference type="VEuPathDB" id="VectorBase:LOC119161081"/>
<dbReference type="GO" id="GO:0043122">
    <property type="term" value="P:regulation of canonical NF-kappaB signal transduction"/>
    <property type="evidence" value="ECO:0007669"/>
    <property type="project" value="TreeGrafter"/>
</dbReference>
<dbReference type="GO" id="GO:0005164">
    <property type="term" value="F:tumor necrosis factor receptor binding"/>
    <property type="evidence" value="ECO:0007669"/>
    <property type="project" value="TreeGrafter"/>
</dbReference>
<dbReference type="InterPro" id="IPR013083">
    <property type="entry name" value="Znf_RING/FYVE/PHD"/>
</dbReference>
<dbReference type="SUPFAM" id="SSF49599">
    <property type="entry name" value="TRAF domain-like"/>
    <property type="match status" value="1"/>
</dbReference>
<sequence length="420" mass="46903">MEEKHIHRFCHEEIRGVNWRPTRLAATVPSSCVCSVCGVIPMWRVRLPCSHVLCPVCHDASSSCGAGQCPLDGQPFRKKDSVNVHFPGKEARNFKTVWRRLAVQCSSRSVPFWRNTALSRQGEALARSYKQLGLSSATVDDILNPVHCWNEAFGCRFVSTLGDLLWHYESDCLYHVVECSKCTQVVLHDDLVKHHKNGCGTASSHSAEQSSPLESAAATPRNWLENPTMLLRDPCSQLPGITTLIYKAVEHAKTHEAWLKTCTSNFKASMLKLKQDMAEMSKVVSSTTSRENSAGVSLSAESEATVVLRKLEHFANMSINQFELMQQMVIQLAEQRSVIVDCKPLAYFLDSYNRLSNALSAENGLSNEISRQVYALHMENAEELFSCAPESKKLAELDFVRSGGFLQNGCLMLEIQFDEA</sequence>
<dbReference type="AlphaFoldDB" id="A0A9J6EI11"/>
<dbReference type="GO" id="GO:0009898">
    <property type="term" value="C:cytoplasmic side of plasma membrane"/>
    <property type="evidence" value="ECO:0007669"/>
    <property type="project" value="TreeGrafter"/>
</dbReference>
<dbReference type="SUPFAM" id="SSF57850">
    <property type="entry name" value="RING/U-box"/>
    <property type="match status" value="1"/>
</dbReference>
<evidence type="ECO:0008006" key="3">
    <source>
        <dbReference type="Google" id="ProtNLM"/>
    </source>
</evidence>